<dbReference type="PANTHER" id="PTHR12059:SF5">
    <property type="entry name" value="LARGE RIBOSOMAL SUBUNIT PROTEIN UL23M"/>
    <property type="match status" value="1"/>
</dbReference>
<evidence type="ECO:0000256" key="3">
    <source>
        <dbReference type="ARBA" id="ARBA00023274"/>
    </source>
</evidence>
<evidence type="ECO:0000256" key="6">
    <source>
        <dbReference type="SAM" id="MobiDB-lite"/>
    </source>
</evidence>
<dbReference type="OMA" id="RERWYPP"/>
<name>C1MQE8_MICPC</name>
<dbReference type="Proteomes" id="UP000001876">
    <property type="component" value="Unassembled WGS sequence"/>
</dbReference>
<comment type="similarity">
    <text evidence="1">Belongs to the universal ribosomal protein uL23 family.</text>
</comment>
<dbReference type="InterPro" id="IPR012677">
    <property type="entry name" value="Nucleotide-bd_a/b_plait_sf"/>
</dbReference>
<feature type="region of interest" description="Disordered" evidence="6">
    <location>
        <begin position="103"/>
        <end position="127"/>
    </location>
</feature>
<evidence type="ECO:0000256" key="5">
    <source>
        <dbReference type="ARBA" id="ARBA00039977"/>
    </source>
</evidence>
<sequence>MSGPAFWESLMRAGRTIYFPNIPLRLVAPNPTAAKEGLNVVTFITTEVKGYLKAVYDVEAKRVHTVNYEGKKKRSSNGKNNYFYRRADYKKVYVQLHEKWYPPTGFASSPAGADGDAEKRREPLGKNAVKDGEKRYWLESRIAQDETGEVEMDSRGRGRARRR</sequence>
<dbReference type="InterPro" id="IPR013025">
    <property type="entry name" value="Ribosomal_uL23-like"/>
</dbReference>
<keyword evidence="8" id="KW-1185">Reference proteome</keyword>
<evidence type="ECO:0000313" key="7">
    <source>
        <dbReference type="EMBL" id="EEH57695.1"/>
    </source>
</evidence>
<proteinExistence type="inferred from homology"/>
<dbReference type="GeneID" id="9683182"/>
<keyword evidence="2" id="KW-0689">Ribosomal protein</keyword>
<evidence type="ECO:0000256" key="2">
    <source>
        <dbReference type="ARBA" id="ARBA00022980"/>
    </source>
</evidence>
<dbReference type="Gene3D" id="3.30.70.330">
    <property type="match status" value="1"/>
</dbReference>
<dbReference type="Pfam" id="PF00276">
    <property type="entry name" value="Ribosomal_L23"/>
    <property type="match status" value="1"/>
</dbReference>
<dbReference type="KEGG" id="mpp:MICPUCDRAFT_57265"/>
<evidence type="ECO:0000313" key="8">
    <source>
        <dbReference type="Proteomes" id="UP000001876"/>
    </source>
</evidence>
<dbReference type="PANTHER" id="PTHR12059">
    <property type="entry name" value="RIBOSOMAL PROTEIN L23-RELATED"/>
    <property type="match status" value="1"/>
</dbReference>
<evidence type="ECO:0000256" key="1">
    <source>
        <dbReference type="ARBA" id="ARBA00006700"/>
    </source>
</evidence>
<dbReference type="eggNOG" id="ENOG502RI4W">
    <property type="taxonomic scope" value="Eukaryota"/>
</dbReference>
<protein>
    <recommendedName>
        <fullName evidence="4">Large ribosomal subunit protein uL23c</fullName>
    </recommendedName>
    <alternativeName>
        <fullName evidence="5">Large ribosomal subunit protein uL23m</fullName>
    </alternativeName>
</protein>
<dbReference type="GO" id="GO:0032543">
    <property type="term" value="P:mitochondrial translation"/>
    <property type="evidence" value="ECO:0007669"/>
    <property type="project" value="TreeGrafter"/>
</dbReference>
<organism evidence="8">
    <name type="scientific">Micromonas pusilla (strain CCMP1545)</name>
    <name type="common">Picoplanktonic green alga</name>
    <dbReference type="NCBI Taxonomy" id="564608"/>
    <lineage>
        <taxon>Eukaryota</taxon>
        <taxon>Viridiplantae</taxon>
        <taxon>Chlorophyta</taxon>
        <taxon>Mamiellophyceae</taxon>
        <taxon>Mamiellales</taxon>
        <taxon>Mamiellaceae</taxon>
        <taxon>Micromonas</taxon>
    </lineage>
</organism>
<keyword evidence="3" id="KW-0687">Ribonucleoprotein</keyword>
<evidence type="ECO:0000256" key="4">
    <source>
        <dbReference type="ARBA" id="ARBA00035287"/>
    </source>
</evidence>
<dbReference type="RefSeq" id="XP_003057744.1">
    <property type="nucleotide sequence ID" value="XM_003057698.1"/>
</dbReference>
<reference evidence="7 8" key="1">
    <citation type="journal article" date="2009" name="Science">
        <title>Green evolution and dynamic adaptations revealed by genomes of the marine picoeukaryotes Micromonas.</title>
        <authorList>
            <person name="Worden A.Z."/>
            <person name="Lee J.H."/>
            <person name="Mock T."/>
            <person name="Rouze P."/>
            <person name="Simmons M.P."/>
            <person name="Aerts A.L."/>
            <person name="Allen A.E."/>
            <person name="Cuvelier M.L."/>
            <person name="Derelle E."/>
            <person name="Everett M.V."/>
            <person name="Foulon E."/>
            <person name="Grimwood J."/>
            <person name="Gundlach H."/>
            <person name="Henrissat B."/>
            <person name="Napoli C."/>
            <person name="McDonald S.M."/>
            <person name="Parker M.S."/>
            <person name="Rombauts S."/>
            <person name="Salamov A."/>
            <person name="Von Dassow P."/>
            <person name="Badger J.H."/>
            <person name="Coutinho P.M."/>
            <person name="Demir E."/>
            <person name="Dubchak I."/>
            <person name="Gentemann C."/>
            <person name="Eikrem W."/>
            <person name="Gready J.E."/>
            <person name="John U."/>
            <person name="Lanier W."/>
            <person name="Lindquist E.A."/>
            <person name="Lucas S."/>
            <person name="Mayer K.F."/>
            <person name="Moreau H."/>
            <person name="Not F."/>
            <person name="Otillar R."/>
            <person name="Panaud O."/>
            <person name="Pangilinan J."/>
            <person name="Paulsen I."/>
            <person name="Piegu B."/>
            <person name="Poliakov A."/>
            <person name="Robbens S."/>
            <person name="Schmutz J."/>
            <person name="Toulza E."/>
            <person name="Wyss T."/>
            <person name="Zelensky A."/>
            <person name="Zhou K."/>
            <person name="Armbrust E.V."/>
            <person name="Bhattacharya D."/>
            <person name="Goodenough U.W."/>
            <person name="Van de Peer Y."/>
            <person name="Grigoriev I.V."/>
        </authorList>
    </citation>
    <scope>NUCLEOTIDE SEQUENCE [LARGE SCALE GENOMIC DNA]</scope>
    <source>
        <strain evidence="7 8">CCMP1545</strain>
    </source>
</reference>
<dbReference type="STRING" id="564608.C1MQE8"/>
<dbReference type="AlphaFoldDB" id="C1MQE8"/>
<dbReference type="InterPro" id="IPR012678">
    <property type="entry name" value="Ribosomal_uL23/eL15/eS24_sf"/>
</dbReference>
<dbReference type="GO" id="GO:0003735">
    <property type="term" value="F:structural constituent of ribosome"/>
    <property type="evidence" value="ECO:0007669"/>
    <property type="project" value="InterPro"/>
</dbReference>
<gene>
    <name evidence="7" type="ORF">MICPUCDRAFT_57265</name>
</gene>
<dbReference type="GO" id="GO:0005762">
    <property type="term" value="C:mitochondrial large ribosomal subunit"/>
    <property type="evidence" value="ECO:0007669"/>
    <property type="project" value="TreeGrafter"/>
</dbReference>
<dbReference type="SUPFAM" id="SSF54189">
    <property type="entry name" value="Ribosomal proteins S24e, L23 and L15e"/>
    <property type="match status" value="1"/>
</dbReference>
<accession>C1MQE8</accession>
<dbReference type="EMBL" id="GG663738">
    <property type="protein sequence ID" value="EEH57695.1"/>
    <property type="molecule type" value="Genomic_DNA"/>
</dbReference>
<dbReference type="OrthoDB" id="275582at2759"/>
<feature type="compositionally biased region" description="Basic and acidic residues" evidence="6">
    <location>
        <begin position="116"/>
        <end position="127"/>
    </location>
</feature>